<evidence type="ECO:0000256" key="4">
    <source>
        <dbReference type="SAM" id="SignalP"/>
    </source>
</evidence>
<evidence type="ECO:0000256" key="3">
    <source>
        <dbReference type="PIRSR" id="PIRSR608264-1"/>
    </source>
</evidence>
<organism evidence="6 7">
    <name type="scientific">Podila minutissima</name>
    <dbReference type="NCBI Taxonomy" id="64525"/>
    <lineage>
        <taxon>Eukaryota</taxon>
        <taxon>Fungi</taxon>
        <taxon>Fungi incertae sedis</taxon>
        <taxon>Mucoromycota</taxon>
        <taxon>Mortierellomycotina</taxon>
        <taxon>Mortierellomycetes</taxon>
        <taxon>Mortierellales</taxon>
        <taxon>Mortierellaceae</taxon>
        <taxon>Podila</taxon>
    </lineage>
</organism>
<dbReference type="AlphaFoldDB" id="A0A9P5VGP3"/>
<dbReference type="InterPro" id="IPR008264">
    <property type="entry name" value="Beta_glucanase"/>
</dbReference>
<evidence type="ECO:0000259" key="5">
    <source>
        <dbReference type="PROSITE" id="PS51762"/>
    </source>
</evidence>
<accession>A0A9P5VGP3</accession>
<dbReference type="SUPFAM" id="SSF49899">
    <property type="entry name" value="Concanavalin A-like lectins/glucanases"/>
    <property type="match status" value="1"/>
</dbReference>
<keyword evidence="4" id="KW-0732">Signal</keyword>
<gene>
    <name evidence="6" type="ORF">BG006_001553</name>
</gene>
<protein>
    <recommendedName>
        <fullName evidence="5">GH16 domain-containing protein</fullName>
    </recommendedName>
</protein>
<dbReference type="Pfam" id="PF00722">
    <property type="entry name" value="Glyco_hydro_16"/>
    <property type="match status" value="1"/>
</dbReference>
<feature type="chain" id="PRO_5040464287" description="GH16 domain-containing protein" evidence="4">
    <location>
        <begin position="23"/>
        <end position="263"/>
    </location>
</feature>
<sequence length="263" mass="29115">MKLPLPIAVLSTVLAMISSSSSLKINDTQVIRDPVPNPNPNTTIELLPLMSSGYNENTLEDDSFNNNSTIISAFAKSPSSSPFFEPLTTSLSAFIIPHDIGPSRWSCKYNRNEVHASPQGTQISIGRQSSLKPFSCGELISRETRLDYGVYSIDMISTSVPGHVTAFFLIANGVTEIDVELTGLNSKVFWANVWQGHKQNPTKIPLGFDAAKGWHTYAVEWRKDFIAWYVDGKQVLKRSDIGTADPKKADYRLAFNSWTQGLK</sequence>
<evidence type="ECO:0000256" key="2">
    <source>
        <dbReference type="ARBA" id="ARBA00023295"/>
    </source>
</evidence>
<dbReference type="GO" id="GO:0004553">
    <property type="term" value="F:hydrolase activity, hydrolyzing O-glycosyl compounds"/>
    <property type="evidence" value="ECO:0007669"/>
    <property type="project" value="InterPro"/>
</dbReference>
<dbReference type="EMBL" id="JAAAUY010001307">
    <property type="protein sequence ID" value="KAF9323338.1"/>
    <property type="molecule type" value="Genomic_DNA"/>
</dbReference>
<feature type="domain" description="GH16" evidence="5">
    <location>
        <begin position="52"/>
        <end position="263"/>
    </location>
</feature>
<dbReference type="GO" id="GO:0005975">
    <property type="term" value="P:carbohydrate metabolic process"/>
    <property type="evidence" value="ECO:0007669"/>
    <property type="project" value="InterPro"/>
</dbReference>
<feature type="active site" description="Nucleophile" evidence="3">
    <location>
        <position position="176"/>
    </location>
</feature>
<keyword evidence="7" id="KW-1185">Reference proteome</keyword>
<evidence type="ECO:0000313" key="7">
    <source>
        <dbReference type="Proteomes" id="UP000696485"/>
    </source>
</evidence>
<keyword evidence="1" id="KW-0378">Hydrolase</keyword>
<dbReference type="PRINTS" id="PR00737">
    <property type="entry name" value="GLHYDRLASE16"/>
</dbReference>
<dbReference type="PROSITE" id="PS51762">
    <property type="entry name" value="GH16_2"/>
    <property type="match status" value="1"/>
</dbReference>
<feature type="active site" description="Proton donor" evidence="3">
    <location>
        <position position="180"/>
    </location>
</feature>
<reference evidence="6" key="1">
    <citation type="journal article" date="2020" name="Fungal Divers.">
        <title>Resolving the Mortierellaceae phylogeny through synthesis of multi-gene phylogenetics and phylogenomics.</title>
        <authorList>
            <person name="Vandepol N."/>
            <person name="Liber J."/>
            <person name="Desiro A."/>
            <person name="Na H."/>
            <person name="Kennedy M."/>
            <person name="Barry K."/>
            <person name="Grigoriev I.V."/>
            <person name="Miller A.N."/>
            <person name="O'Donnell K."/>
            <person name="Stajich J.E."/>
            <person name="Bonito G."/>
        </authorList>
    </citation>
    <scope>NUCLEOTIDE SEQUENCE</scope>
    <source>
        <strain evidence="6">NVP1</strain>
    </source>
</reference>
<keyword evidence="2" id="KW-0326">Glycosidase</keyword>
<dbReference type="Proteomes" id="UP000696485">
    <property type="component" value="Unassembled WGS sequence"/>
</dbReference>
<evidence type="ECO:0000256" key="1">
    <source>
        <dbReference type="ARBA" id="ARBA00022801"/>
    </source>
</evidence>
<proteinExistence type="predicted"/>
<dbReference type="Gene3D" id="2.60.120.200">
    <property type="match status" value="1"/>
</dbReference>
<comment type="caution">
    <text evidence="6">The sequence shown here is derived from an EMBL/GenBank/DDBJ whole genome shotgun (WGS) entry which is preliminary data.</text>
</comment>
<evidence type="ECO:0000313" key="6">
    <source>
        <dbReference type="EMBL" id="KAF9323338.1"/>
    </source>
</evidence>
<name>A0A9P5VGP3_9FUNG</name>
<feature type="signal peptide" evidence="4">
    <location>
        <begin position="1"/>
        <end position="22"/>
    </location>
</feature>
<dbReference type="InterPro" id="IPR013320">
    <property type="entry name" value="ConA-like_dom_sf"/>
</dbReference>
<dbReference type="InterPro" id="IPR000757">
    <property type="entry name" value="Beta-glucanase-like"/>
</dbReference>